<dbReference type="Pfam" id="PF00137">
    <property type="entry name" value="ATP-synt_C"/>
    <property type="match status" value="1"/>
</dbReference>
<dbReference type="InterPro" id="IPR000454">
    <property type="entry name" value="ATP_synth_F0_csu"/>
</dbReference>
<evidence type="ECO:0000256" key="5">
    <source>
        <dbReference type="ARBA" id="ARBA00022547"/>
    </source>
</evidence>
<dbReference type="CDD" id="cd18121">
    <property type="entry name" value="ATP-synt_Fo_c"/>
    <property type="match status" value="1"/>
</dbReference>
<feature type="site" description="Reversibly protonated during proton transport" evidence="14">
    <location>
        <position position="54"/>
    </location>
</feature>
<dbReference type="OrthoDB" id="3183855at2"/>
<keyword evidence="10 14" id="KW-0446">Lipid-binding</keyword>
<reference evidence="16" key="1">
    <citation type="journal article" date="2014" name="Int. J. Syst. Evol. Microbiol.">
        <title>Complete genome sequence of Corynebacterium casei LMG S-19264T (=DSM 44701T), isolated from a smear-ripened cheese.</title>
        <authorList>
            <consortium name="US DOE Joint Genome Institute (JGI-PGF)"/>
            <person name="Walter F."/>
            <person name="Albersmeier A."/>
            <person name="Kalinowski J."/>
            <person name="Ruckert C."/>
        </authorList>
    </citation>
    <scope>NUCLEOTIDE SEQUENCE</scope>
    <source>
        <strain evidence="16">CGMCC 1.14988</strain>
    </source>
</reference>
<name>A0A8J3ABD7_9ACTN</name>
<accession>A0A8J3ABD7</accession>
<dbReference type="Gene3D" id="1.20.20.10">
    <property type="entry name" value="F1F0 ATP synthase subunit C"/>
    <property type="match status" value="1"/>
</dbReference>
<dbReference type="InterPro" id="IPR005953">
    <property type="entry name" value="ATP_synth_csu_bac/chlpt"/>
</dbReference>
<evidence type="ECO:0000256" key="8">
    <source>
        <dbReference type="ARBA" id="ARBA00022989"/>
    </source>
</evidence>
<dbReference type="GO" id="GO:0046933">
    <property type="term" value="F:proton-transporting ATP synthase activity, rotational mechanism"/>
    <property type="evidence" value="ECO:0007669"/>
    <property type="project" value="UniProtKB-UniRule"/>
</dbReference>
<feature type="domain" description="V-ATPase proteolipid subunit C-like" evidence="15">
    <location>
        <begin position="4"/>
        <end position="67"/>
    </location>
</feature>
<evidence type="ECO:0000256" key="1">
    <source>
        <dbReference type="ARBA" id="ARBA00004651"/>
    </source>
</evidence>
<comment type="function">
    <text evidence="13 14">F(1)F(0) ATP synthase produces ATP from ADP in the presence of a proton or sodium gradient. F-type ATPases consist of two structural domains, F(1) containing the extramembraneous catalytic core and F(0) containing the membrane proton channel, linked together by a central stalk and a peripheral stalk. During catalysis, ATP synthesis in the catalytic domain of F(1) is coupled via a rotary mechanism of the central stalk subunits to proton translocation.</text>
</comment>
<dbReference type="EMBL" id="BMHA01000002">
    <property type="protein sequence ID" value="GGI04033.1"/>
    <property type="molecule type" value="Genomic_DNA"/>
</dbReference>
<protein>
    <recommendedName>
        <fullName evidence="14">ATP synthase subunit c</fullName>
    </recommendedName>
    <alternativeName>
        <fullName evidence="14">ATP synthase F(0) sector subunit c</fullName>
    </alternativeName>
    <alternativeName>
        <fullName evidence="14">F-type ATPase subunit c</fullName>
        <shortName evidence="14">F-ATPase subunit c</shortName>
    </alternativeName>
    <alternativeName>
        <fullName evidence="14">Lipid-binding protein</fullName>
    </alternativeName>
</protein>
<keyword evidence="7 14" id="KW-0375">Hydrogen ion transport</keyword>
<keyword evidence="8 14" id="KW-1133">Transmembrane helix</keyword>
<organism evidence="16 17">
    <name type="scientific">Egicoccus halophilus</name>
    <dbReference type="NCBI Taxonomy" id="1670830"/>
    <lineage>
        <taxon>Bacteria</taxon>
        <taxon>Bacillati</taxon>
        <taxon>Actinomycetota</taxon>
        <taxon>Nitriliruptoria</taxon>
        <taxon>Egicoccales</taxon>
        <taxon>Egicoccaceae</taxon>
        <taxon>Egicoccus</taxon>
    </lineage>
</organism>
<feature type="transmembrane region" description="Helical" evidence="14">
    <location>
        <begin position="46"/>
        <end position="66"/>
    </location>
</feature>
<comment type="subcellular location">
    <subcellularLocation>
        <location evidence="1 14">Cell membrane</location>
        <topology evidence="1 14">Multi-pass membrane protein</topology>
    </subcellularLocation>
</comment>
<evidence type="ECO:0000256" key="10">
    <source>
        <dbReference type="ARBA" id="ARBA00023121"/>
    </source>
</evidence>
<evidence type="ECO:0000256" key="7">
    <source>
        <dbReference type="ARBA" id="ARBA00022781"/>
    </source>
</evidence>
<comment type="function">
    <text evidence="14">Key component of the F(0) channel; it plays a direct role in translocation across the membrane. A homomeric c-ring of between 10-14 subunits forms the central stalk rotor element with the F(1) delta and epsilon subunits.</text>
</comment>
<evidence type="ECO:0000256" key="2">
    <source>
        <dbReference type="ARBA" id="ARBA00006704"/>
    </source>
</evidence>
<evidence type="ECO:0000256" key="11">
    <source>
        <dbReference type="ARBA" id="ARBA00023136"/>
    </source>
</evidence>
<dbReference type="HAMAP" id="MF_01396">
    <property type="entry name" value="ATP_synth_c_bact"/>
    <property type="match status" value="1"/>
</dbReference>
<evidence type="ECO:0000256" key="3">
    <source>
        <dbReference type="ARBA" id="ARBA00022448"/>
    </source>
</evidence>
<evidence type="ECO:0000256" key="14">
    <source>
        <dbReference type="HAMAP-Rule" id="MF_01396"/>
    </source>
</evidence>
<dbReference type="GO" id="GO:0008289">
    <property type="term" value="F:lipid binding"/>
    <property type="evidence" value="ECO:0007669"/>
    <property type="project" value="UniProtKB-KW"/>
</dbReference>
<evidence type="ECO:0000256" key="9">
    <source>
        <dbReference type="ARBA" id="ARBA00023065"/>
    </source>
</evidence>
<keyword evidence="11 14" id="KW-0472">Membrane</keyword>
<proteinExistence type="inferred from homology"/>
<dbReference type="FunFam" id="1.20.20.10:FF:000002">
    <property type="entry name" value="ATP synthase subunit c"/>
    <property type="match status" value="1"/>
</dbReference>
<dbReference type="InterPro" id="IPR035921">
    <property type="entry name" value="F/V-ATP_Csub_sf"/>
</dbReference>
<keyword evidence="9 14" id="KW-0406">Ion transport</keyword>
<dbReference type="AlphaFoldDB" id="A0A8J3ABD7"/>
<evidence type="ECO:0000256" key="13">
    <source>
        <dbReference type="ARBA" id="ARBA00025198"/>
    </source>
</evidence>
<dbReference type="Proteomes" id="UP000650511">
    <property type="component" value="Unassembled WGS sequence"/>
</dbReference>
<evidence type="ECO:0000256" key="6">
    <source>
        <dbReference type="ARBA" id="ARBA00022692"/>
    </source>
</evidence>
<keyword evidence="3 14" id="KW-0813">Transport</keyword>
<dbReference type="PROSITE" id="PS00605">
    <property type="entry name" value="ATPASE_C"/>
    <property type="match status" value="1"/>
</dbReference>
<dbReference type="InterPro" id="IPR002379">
    <property type="entry name" value="ATPase_proteolipid_c-like_dom"/>
</dbReference>
<comment type="caution">
    <text evidence="16">The sequence shown here is derived from an EMBL/GenBank/DDBJ whole genome shotgun (WGS) entry which is preliminary data.</text>
</comment>
<evidence type="ECO:0000256" key="12">
    <source>
        <dbReference type="ARBA" id="ARBA00023310"/>
    </source>
</evidence>
<reference evidence="16" key="2">
    <citation type="submission" date="2020-09" db="EMBL/GenBank/DDBJ databases">
        <authorList>
            <person name="Sun Q."/>
            <person name="Zhou Y."/>
        </authorList>
    </citation>
    <scope>NUCLEOTIDE SEQUENCE</scope>
    <source>
        <strain evidence="16">CGMCC 1.14988</strain>
    </source>
</reference>
<evidence type="ECO:0000313" key="17">
    <source>
        <dbReference type="Proteomes" id="UP000650511"/>
    </source>
</evidence>
<sequence length="67" mass="6843">MENLGNGLVFGLATLGPGIGLGILIGKAIESMARQPEAAGMVRTTMFIGIGVVEVLALLGFVLAFII</sequence>
<dbReference type="GO" id="GO:0045259">
    <property type="term" value="C:proton-transporting ATP synthase complex"/>
    <property type="evidence" value="ECO:0007669"/>
    <property type="project" value="UniProtKB-KW"/>
</dbReference>
<dbReference type="NCBIfam" id="TIGR01260">
    <property type="entry name" value="ATP_synt_c"/>
    <property type="match status" value="1"/>
</dbReference>
<keyword evidence="17" id="KW-1185">Reference proteome</keyword>
<feature type="transmembrane region" description="Helical" evidence="14">
    <location>
        <begin position="6"/>
        <end position="25"/>
    </location>
</feature>
<dbReference type="InterPro" id="IPR020537">
    <property type="entry name" value="ATP_synth_F0_csu_DDCD_BS"/>
</dbReference>
<evidence type="ECO:0000259" key="15">
    <source>
        <dbReference type="Pfam" id="PF00137"/>
    </source>
</evidence>
<comment type="similarity">
    <text evidence="2 14">Belongs to the ATPase C chain family.</text>
</comment>
<gene>
    <name evidence="14" type="primary">atpE</name>
    <name evidence="16" type="ORF">GCM10011354_07030</name>
</gene>
<keyword evidence="6 14" id="KW-0812">Transmembrane</keyword>
<dbReference type="SUPFAM" id="SSF81333">
    <property type="entry name" value="F1F0 ATP synthase subunit C"/>
    <property type="match status" value="1"/>
</dbReference>
<dbReference type="InterPro" id="IPR038662">
    <property type="entry name" value="ATP_synth_F0_csu_sf"/>
</dbReference>
<dbReference type="GO" id="GO:0033177">
    <property type="term" value="C:proton-transporting two-sector ATPase complex, proton-transporting domain"/>
    <property type="evidence" value="ECO:0007669"/>
    <property type="project" value="InterPro"/>
</dbReference>
<keyword evidence="12 14" id="KW-0066">ATP synthesis</keyword>
<keyword evidence="5 14" id="KW-0138">CF(0)</keyword>
<dbReference type="PRINTS" id="PR00124">
    <property type="entry name" value="ATPASEC"/>
</dbReference>
<evidence type="ECO:0000256" key="4">
    <source>
        <dbReference type="ARBA" id="ARBA00022475"/>
    </source>
</evidence>
<dbReference type="GO" id="GO:0005886">
    <property type="term" value="C:plasma membrane"/>
    <property type="evidence" value="ECO:0007669"/>
    <property type="project" value="UniProtKB-SubCell"/>
</dbReference>
<evidence type="ECO:0000313" key="16">
    <source>
        <dbReference type="EMBL" id="GGI04033.1"/>
    </source>
</evidence>
<keyword evidence="4 14" id="KW-1003">Cell membrane</keyword>
<dbReference type="RefSeq" id="WP_130650809.1">
    <property type="nucleotide sequence ID" value="NZ_BMHA01000002.1"/>
</dbReference>